<keyword evidence="2" id="KW-1185">Reference proteome</keyword>
<accession>A0ABM7A305</accession>
<evidence type="ECO:0000313" key="1">
    <source>
        <dbReference type="EMBL" id="AYV48628.1"/>
    </source>
</evidence>
<dbReference type="Proteomes" id="UP000281192">
    <property type="component" value="Chromosome"/>
</dbReference>
<dbReference type="PROSITE" id="PS51257">
    <property type="entry name" value="PROKAR_LIPOPROTEIN"/>
    <property type="match status" value="1"/>
</dbReference>
<organism evidence="1 2">
    <name type="scientific">Caulobacter flavus</name>
    <dbReference type="NCBI Taxonomy" id="1679497"/>
    <lineage>
        <taxon>Bacteria</taxon>
        <taxon>Pseudomonadati</taxon>
        <taxon>Pseudomonadota</taxon>
        <taxon>Alphaproteobacteria</taxon>
        <taxon>Caulobacterales</taxon>
        <taxon>Caulobacteraceae</taxon>
        <taxon>Caulobacter</taxon>
    </lineage>
</organism>
<dbReference type="EMBL" id="CP026100">
    <property type="protein sequence ID" value="AYV48628.1"/>
    <property type="molecule type" value="Genomic_DNA"/>
</dbReference>
<dbReference type="RefSeq" id="WP_101714613.1">
    <property type="nucleotide sequence ID" value="NZ_CP026100.1"/>
</dbReference>
<name>A0ABM7A305_9CAUL</name>
<protein>
    <submittedName>
        <fullName evidence="1">Uncharacterized protein</fullName>
    </submittedName>
</protein>
<gene>
    <name evidence="1" type="ORF">C1707_21510</name>
</gene>
<reference evidence="1 2" key="1">
    <citation type="submission" date="2018-01" db="EMBL/GenBank/DDBJ databases">
        <title>Complete genome sequence of Caulobacter flavus RHGG3.</title>
        <authorList>
            <person name="Yang E."/>
        </authorList>
    </citation>
    <scope>NUCLEOTIDE SEQUENCE [LARGE SCALE GENOMIC DNA]</scope>
    <source>
        <strain evidence="1 2">RHGG3</strain>
    </source>
</reference>
<proteinExistence type="predicted"/>
<sequence length="123" mass="13533">MLSRLQICAGQACPNAWQAALACPAGPEAKSKGLYRRLSMAHVRCAMKTLRLEALPAARRLCRSLSAAPDPRQRVRKIVSTLLHAEGWSATDEAAILEFNRWVDTRPPVGTLKARCEALRQAL</sequence>
<evidence type="ECO:0000313" key="2">
    <source>
        <dbReference type="Proteomes" id="UP000281192"/>
    </source>
</evidence>